<dbReference type="GO" id="GO:0035556">
    <property type="term" value="P:intracellular signal transduction"/>
    <property type="evidence" value="ECO:0007669"/>
    <property type="project" value="InterPro"/>
</dbReference>
<dbReference type="PROSITE" id="PS50186">
    <property type="entry name" value="DEP"/>
    <property type="match status" value="1"/>
</dbReference>
<organism evidence="2 3">
    <name type="scientific">Steinernema carpocapsae</name>
    <name type="common">Entomopathogenic nematode</name>
    <dbReference type="NCBI Taxonomy" id="34508"/>
    <lineage>
        <taxon>Eukaryota</taxon>
        <taxon>Metazoa</taxon>
        <taxon>Ecdysozoa</taxon>
        <taxon>Nematoda</taxon>
        <taxon>Chromadorea</taxon>
        <taxon>Rhabditida</taxon>
        <taxon>Tylenchina</taxon>
        <taxon>Panagrolaimomorpha</taxon>
        <taxon>Strongyloidoidea</taxon>
        <taxon>Steinernematidae</taxon>
        <taxon>Steinernema</taxon>
    </lineage>
</organism>
<dbReference type="Gene3D" id="1.10.10.10">
    <property type="entry name" value="Winged helix-like DNA-binding domain superfamily/Winged helix DNA-binding domain"/>
    <property type="match status" value="1"/>
</dbReference>
<evidence type="ECO:0000313" key="2">
    <source>
        <dbReference type="EMBL" id="TKR79946.1"/>
    </source>
</evidence>
<protein>
    <recommendedName>
        <fullName evidence="1">DEP domain-containing protein</fullName>
    </recommendedName>
</protein>
<sequence>MPGGRPPLARRSHNAPMNKLNVEAESNPQFQATKLWNRITRKFCKDVPRKRHRKALWFYENTFTGQEAVDFLLEALPRIVDENREVTREKCVVLMEKFLENDIVRGVTPTQAFRDGDLYKLSPAAEEIAQSQPFVRRAASFNDKNRNIKHSWQQNGTLSPPAKLEPLPPMMIPTSPCKLASSRRLSMSHGNLSSLQGHNNSNHQNSSLRVPKDLSFITENIVEAMPSTSTALPPLPVHAEMDVAKVWKRCLIEQTQKILGEEVLGADFDESDVKWNVEHVGTRGIVKSKSDEGELPSFIMKTMRYVARYPFDQCPDLKNVAYRGMETDAFGNVCQHLSQHSRPLPVHTAKAMLRVVTIFRERGKQRSEPEESWVHIERTPSVLPRYTPLSECNRDSQVTPLSHFRNSNVVQSMQIPTPVRSFNFRASASGRMNSSFWGHSEPEKSPEIVNQMTEICRNSAGPRIVGSARLIPQRGNSIPRSPYRPPALRDCSLLRDVLEEDYDDVFTALSLILLSLPSPTRRRLHFVLRFMQRVSANMCLKLEPSKDNRYVVLDRLVSSVLPSNQELKPSEIIALVSFLMDNESRIFSVPAVIVSAVADTLNPKTESFGSSTQSTSSVRPVSPSSQFCAMIDKASYDTQKSDPTNLRLLLSQICDNENFSEDHKKRCLKDFKRTHPEIYAERFPTSPTQVRRTTPIPKFFNKLRLRLKDL</sequence>
<dbReference type="PANTHER" id="PTHR16206">
    <property type="entry name" value="DEP DOMAIN-CONTAINING"/>
    <property type="match status" value="1"/>
</dbReference>
<gene>
    <name evidence="2" type="ORF">L596_014092</name>
</gene>
<proteinExistence type="predicted"/>
<name>A0A4U5NAL5_STECR</name>
<reference evidence="2 3" key="1">
    <citation type="journal article" date="2015" name="Genome Biol.">
        <title>Comparative genomics of Steinernema reveals deeply conserved gene regulatory networks.</title>
        <authorList>
            <person name="Dillman A.R."/>
            <person name="Macchietto M."/>
            <person name="Porter C.F."/>
            <person name="Rogers A."/>
            <person name="Williams B."/>
            <person name="Antoshechkin I."/>
            <person name="Lee M.M."/>
            <person name="Goodwin Z."/>
            <person name="Lu X."/>
            <person name="Lewis E.E."/>
            <person name="Goodrich-Blair H."/>
            <person name="Stock S.P."/>
            <person name="Adams B.J."/>
            <person name="Sternberg P.W."/>
            <person name="Mortazavi A."/>
        </authorList>
    </citation>
    <scope>NUCLEOTIDE SEQUENCE [LARGE SCALE GENOMIC DNA]</scope>
    <source>
        <strain evidence="2 3">ALL</strain>
    </source>
</reference>
<comment type="caution">
    <text evidence="2">The sequence shown here is derived from an EMBL/GenBank/DDBJ whole genome shotgun (WGS) entry which is preliminary data.</text>
</comment>
<dbReference type="Proteomes" id="UP000298663">
    <property type="component" value="Unassembled WGS sequence"/>
</dbReference>
<evidence type="ECO:0000313" key="3">
    <source>
        <dbReference type="Proteomes" id="UP000298663"/>
    </source>
</evidence>
<accession>A0A4U5NAL5</accession>
<reference evidence="2 3" key="2">
    <citation type="journal article" date="2019" name="G3 (Bethesda)">
        <title>Hybrid Assembly of the Genome of the Entomopathogenic Nematode Steinernema carpocapsae Identifies the X-Chromosome.</title>
        <authorList>
            <person name="Serra L."/>
            <person name="Macchietto M."/>
            <person name="Macias-Munoz A."/>
            <person name="McGill C.J."/>
            <person name="Rodriguez I.M."/>
            <person name="Rodriguez B."/>
            <person name="Murad R."/>
            <person name="Mortazavi A."/>
        </authorList>
    </citation>
    <scope>NUCLEOTIDE SEQUENCE [LARGE SCALE GENOMIC DNA]</scope>
    <source>
        <strain evidence="2 3">ALL</strain>
    </source>
</reference>
<dbReference type="OrthoDB" id="524326at2759"/>
<keyword evidence="3" id="KW-1185">Reference proteome</keyword>
<dbReference type="InterPro" id="IPR036388">
    <property type="entry name" value="WH-like_DNA-bd_sf"/>
</dbReference>
<evidence type="ECO:0000259" key="1">
    <source>
        <dbReference type="PROSITE" id="PS50186"/>
    </source>
</evidence>
<dbReference type="SUPFAM" id="SSF46785">
    <property type="entry name" value="Winged helix' DNA-binding domain"/>
    <property type="match status" value="1"/>
</dbReference>
<feature type="domain" description="DEP" evidence="1">
    <location>
        <begin position="59"/>
        <end position="123"/>
    </location>
</feature>
<dbReference type="Pfam" id="PF00610">
    <property type="entry name" value="DEP"/>
    <property type="match status" value="1"/>
</dbReference>
<dbReference type="STRING" id="34508.A0A4U5NAL5"/>
<dbReference type="InterPro" id="IPR036390">
    <property type="entry name" value="WH_DNA-bd_sf"/>
</dbReference>
<dbReference type="AlphaFoldDB" id="A0A4U5NAL5"/>
<dbReference type="PANTHER" id="PTHR16206:SF4">
    <property type="entry name" value="PROTEIN LET-99"/>
    <property type="match status" value="1"/>
</dbReference>
<dbReference type="EMBL" id="AZBU02000004">
    <property type="protein sequence ID" value="TKR79946.1"/>
    <property type="molecule type" value="Genomic_DNA"/>
</dbReference>
<dbReference type="InterPro" id="IPR000591">
    <property type="entry name" value="DEP_dom"/>
</dbReference>